<dbReference type="KEGG" id="ccar:109079591"/>
<keyword evidence="7" id="KW-0675">Receptor</keyword>
<evidence type="ECO:0000256" key="4">
    <source>
        <dbReference type="ARBA" id="ARBA00023136"/>
    </source>
</evidence>
<gene>
    <name evidence="7" type="primary">LOC109079591</name>
</gene>
<dbReference type="GO" id="GO:0005886">
    <property type="term" value="C:plasma membrane"/>
    <property type="evidence" value="ECO:0007669"/>
    <property type="project" value="TreeGrafter"/>
</dbReference>
<feature type="domain" description="EXS" evidence="6">
    <location>
        <begin position="78"/>
        <end position="224"/>
    </location>
</feature>
<evidence type="ECO:0000313" key="7">
    <source>
        <dbReference type="RefSeq" id="XP_042580731.1"/>
    </source>
</evidence>
<feature type="transmembrane region" description="Helical" evidence="5">
    <location>
        <begin position="149"/>
        <end position="168"/>
    </location>
</feature>
<dbReference type="GO" id="GO:0000822">
    <property type="term" value="F:inositol hexakisphosphate binding"/>
    <property type="evidence" value="ECO:0007669"/>
    <property type="project" value="TreeGrafter"/>
</dbReference>
<feature type="transmembrane region" description="Helical" evidence="5">
    <location>
        <begin position="118"/>
        <end position="137"/>
    </location>
</feature>
<dbReference type="PROSITE" id="PS51380">
    <property type="entry name" value="EXS"/>
    <property type="match status" value="1"/>
</dbReference>
<evidence type="ECO:0000256" key="5">
    <source>
        <dbReference type="SAM" id="Phobius"/>
    </source>
</evidence>
<dbReference type="GO" id="GO:0016036">
    <property type="term" value="P:cellular response to phosphate starvation"/>
    <property type="evidence" value="ECO:0007669"/>
    <property type="project" value="TreeGrafter"/>
</dbReference>
<name>A0A9R0A1Q2_CYPCA</name>
<keyword evidence="2 5" id="KW-0812">Transmembrane</keyword>
<comment type="subcellular location">
    <subcellularLocation>
        <location evidence="1">Membrane</location>
        <topology evidence="1">Multi-pass membrane protein</topology>
    </subcellularLocation>
</comment>
<dbReference type="PANTHER" id="PTHR10783">
    <property type="entry name" value="XENOTROPIC AND POLYTROPIC RETROVIRUS RECEPTOR 1-RELATED"/>
    <property type="match status" value="1"/>
</dbReference>
<dbReference type="InterPro" id="IPR004342">
    <property type="entry name" value="EXS_C"/>
</dbReference>
<dbReference type="GO" id="GO:0006817">
    <property type="term" value="P:phosphate ion transport"/>
    <property type="evidence" value="ECO:0007669"/>
    <property type="project" value="TreeGrafter"/>
</dbReference>
<accession>A0A9R0A1Q2</accession>
<organism evidence="7">
    <name type="scientific">Cyprinus carpio</name>
    <name type="common">Common carp</name>
    <dbReference type="NCBI Taxonomy" id="7962"/>
    <lineage>
        <taxon>Eukaryota</taxon>
        <taxon>Metazoa</taxon>
        <taxon>Chordata</taxon>
        <taxon>Craniata</taxon>
        <taxon>Vertebrata</taxon>
        <taxon>Euteleostomi</taxon>
        <taxon>Actinopterygii</taxon>
        <taxon>Neopterygii</taxon>
        <taxon>Teleostei</taxon>
        <taxon>Ostariophysi</taxon>
        <taxon>Cypriniformes</taxon>
        <taxon>Cyprinidae</taxon>
        <taxon>Cyprininae</taxon>
        <taxon>Cyprinus</taxon>
    </lineage>
</organism>
<dbReference type="Pfam" id="PF03124">
    <property type="entry name" value="EXS"/>
    <property type="match status" value="1"/>
</dbReference>
<evidence type="ECO:0000256" key="1">
    <source>
        <dbReference type="ARBA" id="ARBA00004141"/>
    </source>
</evidence>
<dbReference type="AlphaFoldDB" id="A0A9R0A1Q2"/>
<evidence type="ECO:0000256" key="2">
    <source>
        <dbReference type="ARBA" id="ARBA00022692"/>
    </source>
</evidence>
<protein>
    <submittedName>
        <fullName evidence="7">Xenotropic and polytropic retrovirus receptor 1 homolog</fullName>
    </submittedName>
</protein>
<dbReference type="OrthoDB" id="9970435at2759"/>
<dbReference type="Proteomes" id="UP001155660">
    <property type="component" value="Chromosome B5"/>
</dbReference>
<keyword evidence="3 5" id="KW-1133">Transmembrane helix</keyword>
<dbReference type="GO" id="GO:0005794">
    <property type="term" value="C:Golgi apparatus"/>
    <property type="evidence" value="ECO:0007669"/>
    <property type="project" value="TreeGrafter"/>
</dbReference>
<dbReference type="PANTHER" id="PTHR10783:SF103">
    <property type="entry name" value="SOLUTE CARRIER FAMILY 53 MEMBER 1"/>
    <property type="match status" value="1"/>
</dbReference>
<keyword evidence="4 5" id="KW-0472">Membrane</keyword>
<dbReference type="GeneID" id="109079591"/>
<evidence type="ECO:0000256" key="3">
    <source>
        <dbReference type="ARBA" id="ARBA00022989"/>
    </source>
</evidence>
<reference evidence="7" key="1">
    <citation type="submission" date="2025-08" db="UniProtKB">
        <authorList>
            <consortium name="RefSeq"/>
        </authorList>
    </citation>
    <scope>IDENTIFICATION</scope>
    <source>
        <tissue evidence="7">Muscle</tissue>
    </source>
</reference>
<evidence type="ECO:0000259" key="6">
    <source>
        <dbReference type="PROSITE" id="PS51380"/>
    </source>
</evidence>
<sequence>MHFHMQHPHLCIKMSILQSKVLAAPFQPVGFAECWLADQFNSLSPLFLGLRDLLCFYTYQINWRDMWSDSPLSAVSLDCGFYSKPVTCLIQCFPPWLRFAQCLRCFWDTGHTLHLLNAGKYFTVFLMVTFASLYNMARERSSLLVEGRIYLYIWAMATCTGVLVTVSWDLRMDWGLLQGNGLLKDELVFSQQGKGDETACWGNRCRDSSMHLREKICLYNLNKI</sequence>
<proteinExistence type="predicted"/>
<dbReference type="RefSeq" id="XP_042580731.1">
    <property type="nucleotide sequence ID" value="XM_042724797.1"/>
</dbReference>